<keyword evidence="11" id="KW-0804">Transcription</keyword>
<evidence type="ECO:0000256" key="11">
    <source>
        <dbReference type="ARBA" id="ARBA00023163"/>
    </source>
</evidence>
<dbReference type="GO" id="GO:0005737">
    <property type="term" value="C:cytoplasm"/>
    <property type="evidence" value="ECO:0007669"/>
    <property type="project" value="UniProtKB-ARBA"/>
</dbReference>
<gene>
    <name evidence="20 21 22 23" type="primary">LOC106078659</name>
</gene>
<organism evidence="19 20">
    <name type="scientific">Biomphalaria glabrata</name>
    <name type="common">Bloodfluke planorb</name>
    <name type="synonym">Freshwater snail</name>
    <dbReference type="NCBI Taxonomy" id="6526"/>
    <lineage>
        <taxon>Eukaryota</taxon>
        <taxon>Metazoa</taxon>
        <taxon>Spiralia</taxon>
        <taxon>Lophotrochozoa</taxon>
        <taxon>Mollusca</taxon>
        <taxon>Gastropoda</taxon>
        <taxon>Heterobranchia</taxon>
        <taxon>Euthyneura</taxon>
        <taxon>Panpulmonata</taxon>
        <taxon>Hygrophila</taxon>
        <taxon>Lymnaeoidea</taxon>
        <taxon>Planorbidae</taxon>
        <taxon>Biomphalaria</taxon>
    </lineage>
</organism>
<dbReference type="GO" id="GO:0006353">
    <property type="term" value="P:DNA-templated transcription termination"/>
    <property type="evidence" value="ECO:0007669"/>
    <property type="project" value="UniProtKB-KW"/>
</dbReference>
<proteinExistence type="inferred from homology"/>
<dbReference type="InterPro" id="IPR000330">
    <property type="entry name" value="SNF2_N"/>
</dbReference>
<feature type="region of interest" description="Disordered" evidence="16">
    <location>
        <begin position="108"/>
        <end position="169"/>
    </location>
</feature>
<keyword evidence="6" id="KW-0378">Hydrolase</keyword>
<dbReference type="GO" id="GO:0004386">
    <property type="term" value="F:helicase activity"/>
    <property type="evidence" value="ECO:0007669"/>
    <property type="project" value="UniProtKB-KW"/>
</dbReference>
<feature type="compositionally biased region" description="Polar residues" evidence="16">
    <location>
        <begin position="228"/>
        <end position="237"/>
    </location>
</feature>
<evidence type="ECO:0000256" key="15">
    <source>
        <dbReference type="ARBA" id="ARBA00082628"/>
    </source>
</evidence>
<evidence type="ECO:0000256" key="12">
    <source>
        <dbReference type="ARBA" id="ARBA00023242"/>
    </source>
</evidence>
<keyword evidence="8" id="KW-0067">ATP-binding</keyword>
<dbReference type="OMA" id="MEIFETF"/>
<evidence type="ECO:0000313" key="23">
    <source>
        <dbReference type="RefSeq" id="XP_055871579.1"/>
    </source>
</evidence>
<dbReference type="Gene3D" id="3.40.50.10810">
    <property type="entry name" value="Tandem AAA-ATPase domain"/>
    <property type="match status" value="1"/>
</dbReference>
<feature type="region of interest" description="Disordered" evidence="16">
    <location>
        <begin position="794"/>
        <end position="816"/>
    </location>
</feature>
<dbReference type="Pfam" id="PF00176">
    <property type="entry name" value="SNF2-rel_dom"/>
    <property type="match status" value="1"/>
</dbReference>
<keyword evidence="7" id="KW-0347">Helicase</keyword>
<dbReference type="RefSeq" id="XP_055871572.1">
    <property type="nucleotide sequence ID" value="XM_056015597.1"/>
</dbReference>
<feature type="compositionally biased region" description="Basic and acidic residues" evidence="16">
    <location>
        <begin position="108"/>
        <end position="118"/>
    </location>
</feature>
<feature type="domain" description="Helicase ATP-binding" evidence="17">
    <location>
        <begin position="501"/>
        <end position="708"/>
    </location>
</feature>
<dbReference type="GO" id="GO:0005634">
    <property type="term" value="C:nucleus"/>
    <property type="evidence" value="ECO:0007669"/>
    <property type="project" value="UniProtKB-SubCell"/>
</dbReference>
<evidence type="ECO:0000256" key="5">
    <source>
        <dbReference type="ARBA" id="ARBA00022741"/>
    </source>
</evidence>
<dbReference type="RefSeq" id="XP_055871579.1">
    <property type="nucleotide sequence ID" value="XM_056015604.1"/>
</dbReference>
<dbReference type="FunFam" id="3.40.50.10810:FF:000043">
    <property type="entry name" value="Transcription termination factor 2"/>
    <property type="match status" value="1"/>
</dbReference>
<dbReference type="RefSeq" id="XP_055871562.1">
    <property type="nucleotide sequence ID" value="XM_056015587.1"/>
</dbReference>
<dbReference type="PROSITE" id="PS51194">
    <property type="entry name" value="HELICASE_CTER"/>
    <property type="match status" value="1"/>
</dbReference>
<evidence type="ECO:0000256" key="2">
    <source>
        <dbReference type="ARBA" id="ARBA00007025"/>
    </source>
</evidence>
<dbReference type="PANTHER" id="PTHR45626:SF50">
    <property type="entry name" value="TRANSCRIPTION TERMINATION FACTOR 2"/>
    <property type="match status" value="1"/>
</dbReference>
<feature type="domain" description="Helicase C-terminal" evidence="18">
    <location>
        <begin position="911"/>
        <end position="1073"/>
    </location>
</feature>
<evidence type="ECO:0000313" key="19">
    <source>
        <dbReference type="Proteomes" id="UP001165740"/>
    </source>
</evidence>
<evidence type="ECO:0000256" key="3">
    <source>
        <dbReference type="ARBA" id="ARBA00022472"/>
    </source>
</evidence>
<dbReference type="KEGG" id="bgt:106078659"/>
<reference evidence="20 21" key="1">
    <citation type="submission" date="2025-04" db="UniProtKB">
        <authorList>
            <consortium name="RefSeq"/>
        </authorList>
    </citation>
    <scope>IDENTIFICATION</scope>
</reference>
<dbReference type="PROSITE" id="PS51192">
    <property type="entry name" value="HELICASE_ATP_BIND_1"/>
    <property type="match status" value="1"/>
</dbReference>
<evidence type="ECO:0000256" key="9">
    <source>
        <dbReference type="ARBA" id="ARBA00023015"/>
    </source>
</evidence>
<evidence type="ECO:0000256" key="14">
    <source>
        <dbReference type="ARBA" id="ARBA00079067"/>
    </source>
</evidence>
<dbReference type="GO" id="GO:0008094">
    <property type="term" value="F:ATP-dependent activity, acting on DNA"/>
    <property type="evidence" value="ECO:0007669"/>
    <property type="project" value="UniProtKB-ARBA"/>
</dbReference>
<dbReference type="InterPro" id="IPR049730">
    <property type="entry name" value="SNF2/RAD54-like_C"/>
</dbReference>
<keyword evidence="9" id="KW-0805">Transcription regulation</keyword>
<evidence type="ECO:0000256" key="7">
    <source>
        <dbReference type="ARBA" id="ARBA00022806"/>
    </source>
</evidence>
<evidence type="ECO:0000259" key="18">
    <source>
        <dbReference type="PROSITE" id="PS51194"/>
    </source>
</evidence>
<dbReference type="GeneID" id="106078659"/>
<dbReference type="SUPFAM" id="SSF52540">
    <property type="entry name" value="P-loop containing nucleoside triphosphate hydrolases"/>
    <property type="match status" value="2"/>
</dbReference>
<keyword evidence="4" id="KW-0597">Phosphoprotein</keyword>
<sequence length="1078" mass="120967">MDEEWIKCPNHNNSYCLLKTGLKSGPSQGISFYMCGQCNFNLKTSFPTVNCTKHPTELIELQSFHEVSQETGKTSLRKYFRCQKREEGKSWCGYASLDKKSNTLLDRKNSSKLTKEVSAENLEDSSISAEETPLNDVVSSQLEENKLTDMSVSVEPSSSKESSSLKSNDQSLMELSFAELSKSHHESNQTKSQNSDLKLDSLSFKSYRDSPKSSVRPKSISNFNQQFTENKNLNSNAKEAKPACNNTDSSTLDLKSLKQALPQTCVTAGDDHKDSKSEKTDTLHDKVVPSSHEKDSLNTEAHSTEESLQSLIDKKQTYSSELHKIQASLRAVNLSNLPDKGQKILQKLSHFQESIKEIDRQINALPKQVPAINKSSATSHTFSAGVNKITVMSTKVEDGKQKESSSGSLNQPVRQHLPQFAHLPEHLQQMLASNPQAMTLYGGRMTAQRMREVGSITTEAIDKIHKQLESCPSETEELPDPKGLKVPLMPHQRHALAWLAWREQQHPPGGILADDMGLGKTLTMLSHILNQKVAIDSADQAVWLNRKKEVEKLEKGLKKSRATFIITPASLIHQWAKEIDRRFQPGLLKYILYHGPDREKNVHKLLDVDIVISTYQIVAKEVGADKKENAESPMVDEEKPQAEDLPMLLKIGWERIVLDEAHNIKNHKSATAMSICKLRCLSRWALTGTPIQNDLTDMYALLRFLRFSPFDEYKVWKKHVDLAKGSTTRLNTIVKALLLRRTKDQTSKDGTPLVALPSRSKETILVELGPEERAVYDKLFRKTQSTVQAYVERHQDKNEKLTPPKTTPHPHAQTGSDLARSAKAIPPVPAKATGSQILVLLLRLQQCCSHLSLMKSQIDPDILEADGIEMSLEEQMRGMILDEIAGETQMSQKDKINALFEKTSLSTKLKYVIDKIKALHSEHSQKCVIVSQWTQMLDIIGCHLEKARISYSVIQGNIPPKKRSEIVDDFNLNKDGVQVMLLSLKAGGVGLNLTGGNHLFILDTHWNPALEEQACDRIYRMGQQKDVFIYRFVCKDTIEEKISNLQKEKLSLARSVLSGTGARGQKLSLHDLRSLFGV</sequence>
<keyword evidence="12" id="KW-0539">Nucleus</keyword>
<dbReference type="GO" id="GO:0006281">
    <property type="term" value="P:DNA repair"/>
    <property type="evidence" value="ECO:0007669"/>
    <property type="project" value="TreeGrafter"/>
</dbReference>
<dbReference type="OrthoDB" id="423559at2759"/>
<keyword evidence="5" id="KW-0547">Nucleotide-binding</keyword>
<dbReference type="InterPro" id="IPR001650">
    <property type="entry name" value="Helicase_C-like"/>
</dbReference>
<dbReference type="InterPro" id="IPR050628">
    <property type="entry name" value="SNF2_RAD54_helicase_TF"/>
</dbReference>
<dbReference type="InterPro" id="IPR027417">
    <property type="entry name" value="P-loop_NTPase"/>
</dbReference>
<dbReference type="Pfam" id="PF00271">
    <property type="entry name" value="Helicase_C"/>
    <property type="match status" value="1"/>
</dbReference>
<keyword evidence="10" id="KW-0238">DNA-binding</keyword>
<dbReference type="InterPro" id="IPR014001">
    <property type="entry name" value="Helicase_ATP-bd"/>
</dbReference>
<feature type="region of interest" description="Disordered" evidence="16">
    <location>
        <begin position="228"/>
        <end position="248"/>
    </location>
</feature>
<evidence type="ECO:0000256" key="13">
    <source>
        <dbReference type="ARBA" id="ARBA00070113"/>
    </source>
</evidence>
<dbReference type="GO" id="GO:0016787">
    <property type="term" value="F:hydrolase activity"/>
    <property type="evidence" value="ECO:0007669"/>
    <property type="project" value="UniProtKB-KW"/>
</dbReference>
<dbReference type="GO" id="GO:0005524">
    <property type="term" value="F:ATP binding"/>
    <property type="evidence" value="ECO:0007669"/>
    <property type="project" value="UniProtKB-KW"/>
</dbReference>
<evidence type="ECO:0000256" key="4">
    <source>
        <dbReference type="ARBA" id="ARBA00022553"/>
    </source>
</evidence>
<evidence type="ECO:0000256" key="8">
    <source>
        <dbReference type="ARBA" id="ARBA00022840"/>
    </source>
</evidence>
<evidence type="ECO:0000313" key="21">
    <source>
        <dbReference type="RefSeq" id="XP_055871562.1"/>
    </source>
</evidence>
<feature type="region of interest" description="Disordered" evidence="16">
    <location>
        <begin position="267"/>
        <end position="304"/>
    </location>
</feature>
<dbReference type="InterPro" id="IPR038718">
    <property type="entry name" value="SNF2-like_sf"/>
</dbReference>
<evidence type="ECO:0000256" key="16">
    <source>
        <dbReference type="SAM" id="MobiDB-lite"/>
    </source>
</evidence>
<name>A0A9U8EMR2_BIOGL</name>
<evidence type="ECO:0000256" key="6">
    <source>
        <dbReference type="ARBA" id="ARBA00022801"/>
    </source>
</evidence>
<feature type="compositionally biased region" description="Low complexity" evidence="16">
    <location>
        <begin position="151"/>
        <end position="167"/>
    </location>
</feature>
<keyword evidence="19" id="KW-1185">Reference proteome</keyword>
<dbReference type="Gene3D" id="3.40.50.300">
    <property type="entry name" value="P-loop containing nucleotide triphosphate hydrolases"/>
    <property type="match status" value="1"/>
</dbReference>
<feature type="compositionally biased region" description="Basic and acidic residues" evidence="16">
    <location>
        <begin position="269"/>
        <end position="304"/>
    </location>
</feature>
<evidence type="ECO:0000256" key="10">
    <source>
        <dbReference type="ARBA" id="ARBA00023125"/>
    </source>
</evidence>
<keyword evidence="3" id="KW-0806">Transcription termination</keyword>
<evidence type="ECO:0000259" key="17">
    <source>
        <dbReference type="PROSITE" id="PS51192"/>
    </source>
</evidence>
<dbReference type="Proteomes" id="UP001165740">
    <property type="component" value="Chromosome 1"/>
</dbReference>
<dbReference type="GO" id="GO:0003677">
    <property type="term" value="F:DNA binding"/>
    <property type="evidence" value="ECO:0007669"/>
    <property type="project" value="UniProtKB-KW"/>
</dbReference>
<evidence type="ECO:0000313" key="22">
    <source>
        <dbReference type="RefSeq" id="XP_055871572.1"/>
    </source>
</evidence>
<dbReference type="SMART" id="SM00487">
    <property type="entry name" value="DEXDc"/>
    <property type="match status" value="1"/>
</dbReference>
<protein>
    <recommendedName>
        <fullName evidence="13">Transcription termination factor 2</fullName>
    </recommendedName>
    <alternativeName>
        <fullName evidence="15">RNA polymerase II termination factor</fullName>
    </alternativeName>
    <alternativeName>
        <fullName evidence="14">Transcription release factor 2</fullName>
    </alternativeName>
</protein>
<dbReference type="CDD" id="cd18793">
    <property type="entry name" value="SF2_C_SNF"/>
    <property type="match status" value="1"/>
</dbReference>
<dbReference type="AlphaFoldDB" id="A0A9U8EMR2"/>
<comment type="similarity">
    <text evidence="2">Belongs to the SNF2/RAD54 helicase family.</text>
</comment>
<dbReference type="RefSeq" id="XP_013095065.2">
    <property type="nucleotide sequence ID" value="XM_013239611.2"/>
</dbReference>
<comment type="subcellular location">
    <subcellularLocation>
        <location evidence="1">Nucleus</location>
    </subcellularLocation>
</comment>
<dbReference type="PANTHER" id="PTHR45626">
    <property type="entry name" value="TRANSCRIPTION TERMINATION FACTOR 2-RELATED"/>
    <property type="match status" value="1"/>
</dbReference>
<accession>A0A9U8EMR2</accession>
<evidence type="ECO:0000313" key="20">
    <source>
        <dbReference type="RefSeq" id="XP_013095065.2"/>
    </source>
</evidence>
<evidence type="ECO:0000256" key="1">
    <source>
        <dbReference type="ARBA" id="ARBA00004123"/>
    </source>
</evidence>
<dbReference type="SMART" id="SM00490">
    <property type="entry name" value="HELICc"/>
    <property type="match status" value="1"/>
</dbReference>